<keyword evidence="2" id="KW-0863">Zinc-finger</keyword>
<dbReference type="InterPro" id="IPR056884">
    <property type="entry name" value="NPHP3-like_N"/>
</dbReference>
<reference evidence="5 6" key="1">
    <citation type="submission" date="2019-04" db="EMBL/GenBank/DDBJ databases">
        <title>Friends and foes A comparative genomics studyof 23 Aspergillus species from section Flavi.</title>
        <authorList>
            <consortium name="DOE Joint Genome Institute"/>
            <person name="Kjaerbolling I."/>
            <person name="Vesth T."/>
            <person name="Frisvad J.C."/>
            <person name="Nybo J.L."/>
            <person name="Theobald S."/>
            <person name="Kildgaard S."/>
            <person name="Isbrandt T."/>
            <person name="Kuo A."/>
            <person name="Sato A."/>
            <person name="Lyhne E.K."/>
            <person name="Kogle M.E."/>
            <person name="Wiebenga A."/>
            <person name="Kun R.S."/>
            <person name="Lubbers R.J."/>
            <person name="Makela M.R."/>
            <person name="Barry K."/>
            <person name="Chovatia M."/>
            <person name="Clum A."/>
            <person name="Daum C."/>
            <person name="Haridas S."/>
            <person name="He G."/>
            <person name="LaButti K."/>
            <person name="Lipzen A."/>
            <person name="Mondo S."/>
            <person name="Riley R."/>
            <person name="Salamov A."/>
            <person name="Simmons B.A."/>
            <person name="Magnuson J.K."/>
            <person name="Henrissat B."/>
            <person name="Mortensen U.H."/>
            <person name="Larsen T.O."/>
            <person name="Devries R.P."/>
            <person name="Grigoriev I.V."/>
            <person name="Machida M."/>
            <person name="Baker S.E."/>
            <person name="Andersen M.R."/>
        </authorList>
    </citation>
    <scope>NUCLEOTIDE SEQUENCE [LARGE SCALE GENOMIC DNA]</scope>
    <source>
        <strain evidence="5 6">CBS 763.97</strain>
    </source>
</reference>
<dbReference type="PANTHER" id="PTHR10039:SF14">
    <property type="entry name" value="NACHT DOMAIN-CONTAINING PROTEIN"/>
    <property type="match status" value="1"/>
</dbReference>
<proteinExistence type="predicted"/>
<dbReference type="InterPro" id="IPR054471">
    <property type="entry name" value="GPIID_WHD"/>
</dbReference>
<evidence type="ECO:0000313" key="5">
    <source>
        <dbReference type="EMBL" id="KAE8360897.1"/>
    </source>
</evidence>
<sequence length="1449" mass="164531">MESKKHQWSKTVFRLRGLPNTVKELSDVGNLVSQRLGDVPVDHVHVFSLATTLNLQQSKVATIMFKTAPSILCRDAYNNEWHIPSEIHTQPPGLSDLTLDTHFMGMTPLNDAKFFSHTYDCIAVSGLASHPFGSWQPKNSDKTFMWIRDVLPDVLGGVRTVIYGYDTKLDNSRSFQNIHDLAADLINHLLAYGWGSPSAKPVAFLAHSLGGLVVKEVLRKLASSSDKDYRTLLSVVRGAIFFGVPNLGMEQGHFRAIVQNNPNEALVDDIARNSNYLRRLNEDFSASSCIKDLTLFWAYETLESPTVVMTVDSRVSRQGPPAILVSPASATCRFIETNRRVTFPISATHSDMVKFSRQSHHCDVVINKLSNILFPPRKAGEGAESELTSKHPQRSTPGNYNQVSAQVDSQPKPFEAIPGGVHPVRCNLRAELDHLKRAGRLTEMEEKEFQSATYATVDGAISEMLLEQEQKQRLLYMRRLEPFLLSMQQFGDIANIIEIFSGNQHAMAYVWTAFRFPEAFHCVLGAYQDIGEVLPRVQGYEPLFASKPYLKEAFVMIYKDILWFHAETIRQLKQREWIQLFKASWSDFSLKIVDIKENIARYRRSVESGVSFIDFETVLALNSARHSRISETDQAVGRQAMVMQWLSPFDTEAEQDKYCRTRSVCKDPGRWLLDHHLIKSWFNPDCCTVPLLWLSGIPGAGKTILASIIVDTLRRIEGATVAFFYCKHGEESRNSFTSVSRSILAQILNQHPHLLPYFHEKASVNSGAVLSSATLAKEMLLTSLKSGEKTYVVIDGVDECNLVSRKEISSWFQEVAELPSTELGSIRCLFVSQDDGIAVKDFRNIPGIRITNENNDDIRDFASLWHRKIETKFGQLTENNNIQHIIFVRAQGMFIFAELFAKYLEDLPSREVLRRELHPANLPLKLDHVYERIRDRILESRGDHIVNHIRHILGWIVCARRPLQWREIQGAVCIDLDNQHINYDKELLDTPKGLFASLVEVQDDDTVALVHGTAREYNFVNTQEAHYSLAMLSLSYLSFPQVDSERDEVHVKSDILSGTHPFYDYASACWAIHLQEGIPELKFKDKISDLRVTLEKFIKLRWVSTSKPLQNLQRVHKTLSPFSNSKDYNEIAQAVGWAKRQSGINGLGPSPDEALDLSQVTLKIRSVLENMHTASLCEADARRLQRFYGMNWFKCSRVNCYYYYKGFKSADQRDAHTAKHNRPFLCFIKGCPTEVFGCTTYDELKDHLLASHAIDHFEDADGEEFPDVPEEVSAKLVKNEAEFGCSLCDKKYTTRFNLDTHIRGSHGGVKPFKCPICDIQFKRKWEHDRHQSIHSEDKQYKCSGRLKDGMTWGCGISFKREDKLRSHFNTKKGRKCIQPMMAEKLQAAHDGGIACEKTQFGEKADLFLSDGKSLPPFEDFLKLCGLSMSSIGFHRGETSLLRDQDGGDT</sequence>
<evidence type="ECO:0000313" key="6">
    <source>
        <dbReference type="Proteomes" id="UP000326268"/>
    </source>
</evidence>
<evidence type="ECO:0000259" key="4">
    <source>
        <dbReference type="PROSITE" id="PS50157"/>
    </source>
</evidence>
<dbReference type="GO" id="GO:0008270">
    <property type="term" value="F:zinc ion binding"/>
    <property type="evidence" value="ECO:0007669"/>
    <property type="project" value="UniProtKB-KW"/>
</dbReference>
<accession>A0A5N6ZTL2</accession>
<dbReference type="Pfam" id="PF24883">
    <property type="entry name" value="NPHP3_N"/>
    <property type="match status" value="1"/>
</dbReference>
<organism evidence="5 6">
    <name type="scientific">Aspergillus caelatus</name>
    <dbReference type="NCBI Taxonomy" id="61420"/>
    <lineage>
        <taxon>Eukaryota</taxon>
        <taxon>Fungi</taxon>
        <taxon>Dikarya</taxon>
        <taxon>Ascomycota</taxon>
        <taxon>Pezizomycotina</taxon>
        <taxon>Eurotiomycetes</taxon>
        <taxon>Eurotiomycetidae</taxon>
        <taxon>Eurotiales</taxon>
        <taxon>Aspergillaceae</taxon>
        <taxon>Aspergillus</taxon>
        <taxon>Aspergillus subgen. Circumdati</taxon>
    </lineage>
</organism>
<keyword evidence="2" id="KW-0862">Zinc</keyword>
<evidence type="ECO:0000256" key="2">
    <source>
        <dbReference type="PROSITE-ProRule" id="PRU00042"/>
    </source>
</evidence>
<dbReference type="Proteomes" id="UP000326268">
    <property type="component" value="Unassembled WGS sequence"/>
</dbReference>
<evidence type="ECO:0000256" key="3">
    <source>
        <dbReference type="SAM" id="MobiDB-lite"/>
    </source>
</evidence>
<dbReference type="SUPFAM" id="SSF57667">
    <property type="entry name" value="beta-beta-alpha zinc fingers"/>
    <property type="match status" value="1"/>
</dbReference>
<dbReference type="Pfam" id="PF22939">
    <property type="entry name" value="WHD_GPIID"/>
    <property type="match status" value="1"/>
</dbReference>
<evidence type="ECO:0000256" key="1">
    <source>
        <dbReference type="ARBA" id="ARBA00022737"/>
    </source>
</evidence>
<feature type="compositionally biased region" description="Polar residues" evidence="3">
    <location>
        <begin position="394"/>
        <end position="405"/>
    </location>
</feature>
<dbReference type="SUPFAM" id="SSF53474">
    <property type="entry name" value="alpha/beta-Hydrolases"/>
    <property type="match status" value="1"/>
</dbReference>
<dbReference type="GeneID" id="43655333"/>
<gene>
    <name evidence="5" type="ORF">BDV27DRAFT_148277</name>
</gene>
<dbReference type="Gene3D" id="3.40.50.300">
    <property type="entry name" value="P-loop containing nucleotide triphosphate hydrolases"/>
    <property type="match status" value="1"/>
</dbReference>
<keyword evidence="1" id="KW-0677">Repeat</keyword>
<dbReference type="InterPro" id="IPR036236">
    <property type="entry name" value="Znf_C2H2_sf"/>
</dbReference>
<dbReference type="Gene3D" id="3.30.160.60">
    <property type="entry name" value="Classic Zinc Finger"/>
    <property type="match status" value="2"/>
</dbReference>
<name>A0A5N6ZTL2_9EURO</name>
<keyword evidence="2" id="KW-0479">Metal-binding</keyword>
<dbReference type="Gene3D" id="3.40.50.1820">
    <property type="entry name" value="alpha/beta hydrolase"/>
    <property type="match status" value="1"/>
</dbReference>
<keyword evidence="6" id="KW-1185">Reference proteome</keyword>
<dbReference type="InterPro" id="IPR013087">
    <property type="entry name" value="Znf_C2H2_type"/>
</dbReference>
<dbReference type="Pfam" id="PF12874">
    <property type="entry name" value="zf-met"/>
    <property type="match status" value="1"/>
</dbReference>
<dbReference type="SMART" id="SM00355">
    <property type="entry name" value="ZnF_C2H2"/>
    <property type="match status" value="4"/>
</dbReference>
<protein>
    <recommendedName>
        <fullName evidence="4">C2H2-type domain-containing protein</fullName>
    </recommendedName>
</protein>
<dbReference type="PROSITE" id="PS50157">
    <property type="entry name" value="ZINC_FINGER_C2H2_2"/>
    <property type="match status" value="2"/>
</dbReference>
<dbReference type="PANTHER" id="PTHR10039">
    <property type="entry name" value="AMELOGENIN"/>
    <property type="match status" value="1"/>
</dbReference>
<dbReference type="OrthoDB" id="21416at2759"/>
<feature type="region of interest" description="Disordered" evidence="3">
    <location>
        <begin position="380"/>
        <end position="405"/>
    </location>
</feature>
<dbReference type="InterPro" id="IPR029058">
    <property type="entry name" value="AB_hydrolase_fold"/>
</dbReference>
<feature type="domain" description="C2H2-type" evidence="4">
    <location>
        <begin position="1283"/>
        <end position="1311"/>
    </location>
</feature>
<dbReference type="EMBL" id="ML737755">
    <property type="protein sequence ID" value="KAE8360897.1"/>
    <property type="molecule type" value="Genomic_DNA"/>
</dbReference>
<dbReference type="SUPFAM" id="SSF52540">
    <property type="entry name" value="P-loop containing nucleoside triphosphate hydrolases"/>
    <property type="match status" value="1"/>
</dbReference>
<feature type="domain" description="C2H2-type" evidence="4">
    <location>
        <begin position="1312"/>
        <end position="1339"/>
    </location>
</feature>
<dbReference type="PROSITE" id="PS00028">
    <property type="entry name" value="ZINC_FINGER_C2H2_1"/>
    <property type="match status" value="2"/>
</dbReference>
<dbReference type="RefSeq" id="XP_031923978.1">
    <property type="nucleotide sequence ID" value="XM_032070887.1"/>
</dbReference>
<dbReference type="InterPro" id="IPR027417">
    <property type="entry name" value="P-loop_NTPase"/>
</dbReference>